<dbReference type="Pfam" id="PF03279">
    <property type="entry name" value="Lip_A_acyltrans"/>
    <property type="match status" value="1"/>
</dbReference>
<dbReference type="PANTHER" id="PTHR30606:SF10">
    <property type="entry name" value="PHOSPHATIDYLINOSITOL MANNOSIDE ACYLTRANSFERASE"/>
    <property type="match status" value="1"/>
</dbReference>
<accession>X0Y2C2</accession>
<evidence type="ECO:0000313" key="7">
    <source>
        <dbReference type="EMBL" id="GAG49860.1"/>
    </source>
</evidence>
<organism evidence="7">
    <name type="scientific">marine sediment metagenome</name>
    <dbReference type="NCBI Taxonomy" id="412755"/>
    <lineage>
        <taxon>unclassified sequences</taxon>
        <taxon>metagenomes</taxon>
        <taxon>ecological metagenomes</taxon>
    </lineage>
</organism>
<name>X0Y2C2_9ZZZZ</name>
<proteinExistence type="predicted"/>
<dbReference type="GO" id="GO:0008610">
    <property type="term" value="P:lipid biosynthetic process"/>
    <property type="evidence" value="ECO:0007669"/>
    <property type="project" value="UniProtKB-ARBA"/>
</dbReference>
<feature type="non-terminal residue" evidence="7">
    <location>
        <position position="216"/>
    </location>
</feature>
<keyword evidence="6" id="KW-0012">Acyltransferase</keyword>
<evidence type="ECO:0000256" key="5">
    <source>
        <dbReference type="ARBA" id="ARBA00023136"/>
    </source>
</evidence>
<evidence type="ECO:0000256" key="2">
    <source>
        <dbReference type="ARBA" id="ARBA00022475"/>
    </source>
</evidence>
<keyword evidence="3" id="KW-0997">Cell inner membrane</keyword>
<gene>
    <name evidence="7" type="ORF">S01H1_80755</name>
</gene>
<evidence type="ECO:0000256" key="6">
    <source>
        <dbReference type="ARBA" id="ARBA00023315"/>
    </source>
</evidence>
<evidence type="ECO:0000256" key="3">
    <source>
        <dbReference type="ARBA" id="ARBA00022519"/>
    </source>
</evidence>
<reference evidence="7" key="1">
    <citation type="journal article" date="2014" name="Front. Microbiol.">
        <title>High frequency of phylogenetically diverse reductive dehalogenase-homologous genes in deep subseafloor sedimentary metagenomes.</title>
        <authorList>
            <person name="Kawai M."/>
            <person name="Futagami T."/>
            <person name="Toyoda A."/>
            <person name="Takaki Y."/>
            <person name="Nishi S."/>
            <person name="Hori S."/>
            <person name="Arai W."/>
            <person name="Tsubouchi T."/>
            <person name="Morono Y."/>
            <person name="Uchiyama I."/>
            <person name="Ito T."/>
            <person name="Fujiyama A."/>
            <person name="Inagaki F."/>
            <person name="Takami H."/>
        </authorList>
    </citation>
    <scope>NUCLEOTIDE SEQUENCE</scope>
    <source>
        <strain evidence="7">Expedition CK06-06</strain>
    </source>
</reference>
<dbReference type="CDD" id="cd07984">
    <property type="entry name" value="LPLAT_LABLAT-like"/>
    <property type="match status" value="1"/>
</dbReference>
<dbReference type="GO" id="GO:0016746">
    <property type="term" value="F:acyltransferase activity"/>
    <property type="evidence" value="ECO:0007669"/>
    <property type="project" value="UniProtKB-KW"/>
</dbReference>
<dbReference type="PANTHER" id="PTHR30606">
    <property type="entry name" value="LIPID A BIOSYNTHESIS LAUROYL ACYLTRANSFERASE"/>
    <property type="match status" value="1"/>
</dbReference>
<sequence>AAAVGRRAALALAPKYYEHLGLVVVEYARMWNLRPGDLAGWIAPDGVERLQAVLAGGRGAVCITGHLGNWELAGHCLAVNGVPLHALYRPLENPYLDRLLRRMREQSGMRVYEKRDAVRGMLRVLRAGEAVGLLVDQDGGDAGVFVPFFGRLASTLPTAARIARRTGAAILPVTCYRTRSRSFHRLRVGPEVEQARTGDEERDVLITTRNCNRALE</sequence>
<feature type="non-terminal residue" evidence="7">
    <location>
        <position position="1"/>
    </location>
</feature>
<dbReference type="GO" id="GO:1901137">
    <property type="term" value="P:carbohydrate derivative biosynthetic process"/>
    <property type="evidence" value="ECO:0007669"/>
    <property type="project" value="UniProtKB-ARBA"/>
</dbReference>
<comment type="subcellular location">
    <subcellularLocation>
        <location evidence="1">Cell inner membrane</location>
    </subcellularLocation>
</comment>
<keyword evidence="4" id="KW-0808">Transferase</keyword>
<keyword evidence="2" id="KW-1003">Cell membrane</keyword>
<evidence type="ECO:0008006" key="8">
    <source>
        <dbReference type="Google" id="ProtNLM"/>
    </source>
</evidence>
<protein>
    <recommendedName>
        <fullName evidence="8">Lipid A biosynthesis acyltransferase</fullName>
    </recommendedName>
</protein>
<dbReference type="GO" id="GO:0005886">
    <property type="term" value="C:plasma membrane"/>
    <property type="evidence" value="ECO:0007669"/>
    <property type="project" value="UniProtKB-SubCell"/>
</dbReference>
<dbReference type="AlphaFoldDB" id="X0Y2C2"/>
<comment type="caution">
    <text evidence="7">The sequence shown here is derived from an EMBL/GenBank/DDBJ whole genome shotgun (WGS) entry which is preliminary data.</text>
</comment>
<dbReference type="InterPro" id="IPR004960">
    <property type="entry name" value="LipA_acyltrans"/>
</dbReference>
<keyword evidence="5" id="KW-0472">Membrane</keyword>
<evidence type="ECO:0000256" key="1">
    <source>
        <dbReference type="ARBA" id="ARBA00004533"/>
    </source>
</evidence>
<evidence type="ECO:0000256" key="4">
    <source>
        <dbReference type="ARBA" id="ARBA00022679"/>
    </source>
</evidence>
<dbReference type="EMBL" id="BARS01054563">
    <property type="protein sequence ID" value="GAG49860.1"/>
    <property type="molecule type" value="Genomic_DNA"/>
</dbReference>